<comment type="subcellular location">
    <subcellularLocation>
        <location evidence="1">Membrane</location>
    </subcellularLocation>
</comment>
<dbReference type="CDD" id="cd11386">
    <property type="entry name" value="MCP_signal"/>
    <property type="match status" value="1"/>
</dbReference>
<dbReference type="PANTHER" id="PTHR43531:SF11">
    <property type="entry name" value="METHYL-ACCEPTING CHEMOTAXIS PROTEIN 3"/>
    <property type="match status" value="1"/>
</dbReference>
<dbReference type="InterPro" id="IPR051310">
    <property type="entry name" value="MCP_chemotaxis"/>
</dbReference>
<dbReference type="GO" id="GO:0016020">
    <property type="term" value="C:membrane"/>
    <property type="evidence" value="ECO:0007669"/>
    <property type="project" value="UniProtKB-SubCell"/>
</dbReference>
<protein>
    <submittedName>
        <fullName evidence="9">HAMP domain-containing protein</fullName>
    </submittedName>
</protein>
<dbReference type="EMBL" id="WIBF01000010">
    <property type="protein sequence ID" value="MQQ09841.1"/>
    <property type="molecule type" value="Genomic_DNA"/>
</dbReference>
<keyword evidence="2" id="KW-0145">Chemotaxis</keyword>
<feature type="region of interest" description="Disordered" evidence="6">
    <location>
        <begin position="458"/>
        <end position="478"/>
    </location>
</feature>
<dbReference type="SMART" id="SM00283">
    <property type="entry name" value="MA"/>
    <property type="match status" value="1"/>
</dbReference>
<keyword evidence="10" id="KW-1185">Reference proteome</keyword>
<keyword evidence="5" id="KW-0175">Coiled coil</keyword>
<dbReference type="Gene3D" id="3.30.450.20">
    <property type="entry name" value="PAS domain"/>
    <property type="match status" value="2"/>
</dbReference>
<organism evidence="9 10">
    <name type="scientific">Tritonibacter litoralis</name>
    <dbReference type="NCBI Taxonomy" id="2662264"/>
    <lineage>
        <taxon>Bacteria</taxon>
        <taxon>Pseudomonadati</taxon>
        <taxon>Pseudomonadota</taxon>
        <taxon>Alphaproteobacteria</taxon>
        <taxon>Rhodobacterales</taxon>
        <taxon>Paracoccaceae</taxon>
        <taxon>Tritonibacter</taxon>
    </lineage>
</organism>
<comment type="similarity">
    <text evidence="3">Belongs to the methyl-accepting chemotaxis (MCP) protein family.</text>
</comment>
<dbReference type="InterPro" id="IPR004090">
    <property type="entry name" value="Chemotax_Me-accpt_rcpt"/>
</dbReference>
<dbReference type="GO" id="GO:0004888">
    <property type="term" value="F:transmembrane signaling receptor activity"/>
    <property type="evidence" value="ECO:0007669"/>
    <property type="project" value="InterPro"/>
</dbReference>
<proteinExistence type="inferred from homology"/>
<dbReference type="Pfam" id="PF00672">
    <property type="entry name" value="HAMP"/>
    <property type="match status" value="1"/>
</dbReference>
<evidence type="ECO:0000259" key="8">
    <source>
        <dbReference type="PROSITE" id="PS50885"/>
    </source>
</evidence>
<evidence type="ECO:0000256" key="1">
    <source>
        <dbReference type="ARBA" id="ARBA00004370"/>
    </source>
</evidence>
<evidence type="ECO:0000256" key="2">
    <source>
        <dbReference type="ARBA" id="ARBA00022500"/>
    </source>
</evidence>
<dbReference type="SUPFAM" id="SSF58104">
    <property type="entry name" value="Methyl-accepting chemotaxis protein (MCP) signaling domain"/>
    <property type="match status" value="1"/>
</dbReference>
<dbReference type="PROSITE" id="PS50111">
    <property type="entry name" value="CHEMOTAXIS_TRANSDUC_2"/>
    <property type="match status" value="1"/>
</dbReference>
<evidence type="ECO:0000256" key="6">
    <source>
        <dbReference type="SAM" id="MobiDB-lite"/>
    </source>
</evidence>
<sequence length="750" mass="79623">MPFQIRSISGKLLVTITLAVAVLGVCFTAFTVQRVSKEAHNQALEKATNAAFEVAQDLTIELTQATTTAISLSGSVGGLLKEGDVTTQDVSELLKGVAEQFGAGFFTWAAAIPGGPADTQIQGTEGRNSTGTFTPYWTRNDTGELTFETFDFDPNTSLEWYRVPVDTRKGLITEPYLSSEKRLLTSVSVPVIVGGEVVALAGTDLVLDDLTNFVTSLSVFDGGQVMLLGQSGKWLAHHDNEKITQAYDGPGVDAYNAALETGETQVVSGLENGVTRLFQPFTASGMNKTWVVVLDVPRHVFTDPVRESVKQGVISIGLLLALVLGTTFFATRSLVQKPLSKLLNAVNALSDGRVKEDIDLPQSTDEIGVVAVSLDKLRHGLVEKERLEEERVVEEENHKTVVQSLASGLNQLASGDLTSKLNQSFPEHYEQLRRDFNKTVDTLNETMSQVVASTQSIRNGATEISQSSDDLSHRTESQAATLEQTAAALDQLTASVKSAANRARDVEQTMTSARDEAENNREVVQSAVTAMTEIEQSSNHISQIISVIDDIAFQTNLLALNAGVEAARAGEAGRGFAVVASEVRALAQRSADSATEIKTLIGESSQQVERGVDLVGKAGGALQNVVQQISQISQLVSGIAEGAAEQSIGLNEINTGVIQLDQVTQQNAAMVEESTAAGHMLNADASKLADIVAHFKVSDANNGASALTSRASAPASSSNAGDWEVDDAAAMPQALGMAQSGGAEAKWADF</sequence>
<dbReference type="SMART" id="SM00304">
    <property type="entry name" value="HAMP"/>
    <property type="match status" value="2"/>
</dbReference>
<dbReference type="Pfam" id="PF22673">
    <property type="entry name" value="MCP-like_PDC_1"/>
    <property type="match status" value="1"/>
</dbReference>
<feature type="domain" description="Methyl-accepting transducer" evidence="7">
    <location>
        <begin position="453"/>
        <end position="682"/>
    </location>
</feature>
<dbReference type="RefSeq" id="WP_153216812.1">
    <property type="nucleotide sequence ID" value="NZ_WIBF01000010.1"/>
</dbReference>
<reference evidence="9 10" key="1">
    <citation type="submission" date="2019-10" db="EMBL/GenBank/DDBJ databases">
        <title>Epibacterium sp. nov., isolated from seawater.</title>
        <authorList>
            <person name="Zhang X."/>
            <person name="Li N."/>
        </authorList>
    </citation>
    <scope>NUCLEOTIDE SEQUENCE [LARGE SCALE GENOMIC DNA]</scope>
    <source>
        <strain evidence="9 10">SM1979</strain>
    </source>
</reference>
<feature type="coiled-coil region" evidence="5">
    <location>
        <begin position="482"/>
        <end position="516"/>
    </location>
</feature>
<dbReference type="GO" id="GO:0006935">
    <property type="term" value="P:chemotaxis"/>
    <property type="evidence" value="ECO:0007669"/>
    <property type="project" value="UniProtKB-KW"/>
</dbReference>
<dbReference type="GO" id="GO:0007165">
    <property type="term" value="P:signal transduction"/>
    <property type="evidence" value="ECO:0007669"/>
    <property type="project" value="UniProtKB-KW"/>
</dbReference>
<keyword evidence="4" id="KW-0807">Transducer</keyword>
<evidence type="ECO:0000256" key="4">
    <source>
        <dbReference type="PROSITE-ProRule" id="PRU00284"/>
    </source>
</evidence>
<dbReference type="Gene3D" id="1.10.287.950">
    <property type="entry name" value="Methyl-accepting chemotaxis protein"/>
    <property type="match status" value="1"/>
</dbReference>
<dbReference type="PROSITE" id="PS50885">
    <property type="entry name" value="HAMP"/>
    <property type="match status" value="2"/>
</dbReference>
<dbReference type="Proteomes" id="UP000444174">
    <property type="component" value="Unassembled WGS sequence"/>
</dbReference>
<dbReference type="CDD" id="cd12913">
    <property type="entry name" value="PDC1_MCP_like"/>
    <property type="match status" value="1"/>
</dbReference>
<comment type="caution">
    <text evidence="9">The sequence shown here is derived from an EMBL/GenBank/DDBJ whole genome shotgun (WGS) entry which is preliminary data.</text>
</comment>
<name>A0A843YG54_9RHOB</name>
<dbReference type="PANTHER" id="PTHR43531">
    <property type="entry name" value="PROTEIN ICFG"/>
    <property type="match status" value="1"/>
</dbReference>
<dbReference type="PRINTS" id="PR00260">
    <property type="entry name" value="CHEMTRNSDUCR"/>
</dbReference>
<dbReference type="AlphaFoldDB" id="A0A843YG54"/>
<dbReference type="InterPro" id="IPR003660">
    <property type="entry name" value="HAMP_dom"/>
</dbReference>
<gene>
    <name evidence="9" type="ORF">GFB49_15350</name>
</gene>
<feature type="domain" description="HAMP" evidence="8">
    <location>
        <begin position="402"/>
        <end position="448"/>
    </location>
</feature>
<dbReference type="SUPFAM" id="SSF158472">
    <property type="entry name" value="HAMP domain-like"/>
    <property type="match status" value="1"/>
</dbReference>
<dbReference type="InterPro" id="IPR004089">
    <property type="entry name" value="MCPsignal_dom"/>
</dbReference>
<evidence type="ECO:0000256" key="3">
    <source>
        <dbReference type="ARBA" id="ARBA00029447"/>
    </source>
</evidence>
<accession>A0A843YG54</accession>
<dbReference type="Pfam" id="PF00015">
    <property type="entry name" value="MCPsignal"/>
    <property type="match status" value="1"/>
</dbReference>
<feature type="compositionally biased region" description="Polar residues" evidence="6">
    <location>
        <begin position="458"/>
        <end position="469"/>
    </location>
</feature>
<dbReference type="Gene3D" id="6.10.340.10">
    <property type="match status" value="1"/>
</dbReference>
<feature type="domain" description="HAMP" evidence="8">
    <location>
        <begin position="333"/>
        <end position="386"/>
    </location>
</feature>
<evidence type="ECO:0000259" key="7">
    <source>
        <dbReference type="PROSITE" id="PS50111"/>
    </source>
</evidence>
<dbReference type="FunFam" id="1.10.287.950:FF:000001">
    <property type="entry name" value="Methyl-accepting chemotaxis sensory transducer"/>
    <property type="match status" value="1"/>
</dbReference>
<evidence type="ECO:0000256" key="5">
    <source>
        <dbReference type="SAM" id="Coils"/>
    </source>
</evidence>
<evidence type="ECO:0000313" key="9">
    <source>
        <dbReference type="EMBL" id="MQQ09841.1"/>
    </source>
</evidence>
<evidence type="ECO:0000313" key="10">
    <source>
        <dbReference type="Proteomes" id="UP000444174"/>
    </source>
</evidence>